<feature type="region of interest" description="Disordered" evidence="1">
    <location>
        <begin position="24"/>
        <end position="70"/>
    </location>
</feature>
<dbReference type="EMBL" id="JADXDR010000150">
    <property type="protein sequence ID" value="KAI7837508.1"/>
    <property type="molecule type" value="Genomic_DNA"/>
</dbReference>
<organism evidence="2 3">
    <name type="scientific">Chlorella ohadii</name>
    <dbReference type="NCBI Taxonomy" id="2649997"/>
    <lineage>
        <taxon>Eukaryota</taxon>
        <taxon>Viridiplantae</taxon>
        <taxon>Chlorophyta</taxon>
        <taxon>core chlorophytes</taxon>
        <taxon>Trebouxiophyceae</taxon>
        <taxon>Chlorellales</taxon>
        <taxon>Chlorellaceae</taxon>
        <taxon>Chlorella clade</taxon>
        <taxon>Chlorella</taxon>
    </lineage>
</organism>
<comment type="caution">
    <text evidence="2">The sequence shown here is derived from an EMBL/GenBank/DDBJ whole genome shotgun (WGS) entry which is preliminary data.</text>
</comment>
<reference evidence="2" key="1">
    <citation type="submission" date="2020-11" db="EMBL/GenBank/DDBJ databases">
        <title>Chlorella ohadii genome sequencing and assembly.</title>
        <authorList>
            <person name="Murik O."/>
            <person name="Treves H."/>
            <person name="Kedem I."/>
            <person name="Shotland Y."/>
            <person name="Kaplan A."/>
        </authorList>
    </citation>
    <scope>NUCLEOTIDE SEQUENCE</scope>
    <source>
        <strain evidence="2">1</strain>
    </source>
</reference>
<evidence type="ECO:0000313" key="3">
    <source>
        <dbReference type="Proteomes" id="UP001205105"/>
    </source>
</evidence>
<feature type="region of interest" description="Disordered" evidence="1">
    <location>
        <begin position="104"/>
        <end position="123"/>
    </location>
</feature>
<feature type="compositionally biased region" description="Low complexity" evidence="1">
    <location>
        <begin position="227"/>
        <end position="244"/>
    </location>
</feature>
<evidence type="ECO:0000256" key="1">
    <source>
        <dbReference type="SAM" id="MobiDB-lite"/>
    </source>
</evidence>
<feature type="region of interest" description="Disordered" evidence="1">
    <location>
        <begin position="131"/>
        <end position="156"/>
    </location>
</feature>
<gene>
    <name evidence="2" type="ORF">COHA_008644</name>
</gene>
<accession>A0AAD5DJG8</accession>
<dbReference type="PANTHER" id="PTHR37028:SF4">
    <property type="entry name" value="ALMS MOTIF DOMAIN-CONTAINING PROTEIN"/>
    <property type="match status" value="1"/>
</dbReference>
<proteinExistence type="predicted"/>
<name>A0AAD5DJG8_9CHLO</name>
<dbReference type="Proteomes" id="UP001205105">
    <property type="component" value="Unassembled WGS sequence"/>
</dbReference>
<feature type="compositionally biased region" description="Polar residues" evidence="1">
    <location>
        <begin position="104"/>
        <end position="117"/>
    </location>
</feature>
<dbReference type="AlphaFoldDB" id="A0AAD5DJG8"/>
<feature type="compositionally biased region" description="Low complexity" evidence="1">
    <location>
        <begin position="204"/>
        <end position="214"/>
    </location>
</feature>
<sequence>MDGASTLEQIEADLRFCEDVLNSASQLPSKHQPRRPGHTGDGTAAAAKQQRGSPARPSQLRPAAATAAPTARTTAELLDMLSNMPEGQPFEIDTRLLYSPRSSYVASGATSPSGRSMRSSHDGCLADLGHAAQQQARQRQQHGGGGGDGGSQFSLPAYRASTEGQHPLFADVEEAAAVLGPLHADQPSPWRSQQHAAGPRTTAQQQQQQQQWDQQQRRPNSGGAGRLAAVSPGGSLASLGSAGARPTSAPLRGPGATGSRRERQLLLDDALAQGVKGSTAELLRQGREERLQQLAQPRTQLWQRCAQIKALEEREELQECTFAPRTGRPPSRQRLVPGMPVEDRLALSQSGRREALERARQEREQEALADCTFVPQLVTQPERHLQRDYTPLHRRLGEEQKRRSAKLAQARVQQGLGDADLTFQPQLNQRSLKLAAQREARELFQEPDGAGQRPRSAGARSAPGGDPEERCTFSPAINPASERLLEDSSTVPSDFQERLRYYSLRKQLKQRAAVAAADTEACTFRPDTGNAVQVLALSAARAGQVLESEQERYERLAGEEAARLAAKRAAKEAEVYGSLAFKPQLNPRSLALAPAGSGGVEALASADRQRRKLEELVAEEEARQRAECTFQPDTSKPRVKGYYNEYQPPQPNAALSIAGAAKQGFEGLTQRIAEYQAEREARAAAVRADEEERRLKECSFAPDINRSRVEAKGPVVVRGLDRHLELRQLAERQRVEAEARAARVFHANPRAKQGATVPQPFQLRGHALLEAKAAQKQAAALQNALSERMQACTFRPQTNHARRQEQLAQLLGEGEHADLAASLHDGY</sequence>
<dbReference type="PANTHER" id="PTHR37028">
    <property type="entry name" value="UNNAMED PRODUCT-RELATED"/>
    <property type="match status" value="1"/>
</dbReference>
<feature type="compositionally biased region" description="Low complexity" evidence="1">
    <location>
        <begin position="61"/>
        <end position="70"/>
    </location>
</feature>
<keyword evidence="3" id="KW-1185">Reference proteome</keyword>
<protein>
    <submittedName>
        <fullName evidence="2">Uncharacterized protein</fullName>
    </submittedName>
</protein>
<feature type="region of interest" description="Disordered" evidence="1">
    <location>
        <begin position="183"/>
        <end position="260"/>
    </location>
</feature>
<evidence type="ECO:0000313" key="2">
    <source>
        <dbReference type="EMBL" id="KAI7837508.1"/>
    </source>
</evidence>
<feature type="region of interest" description="Disordered" evidence="1">
    <location>
        <begin position="444"/>
        <end position="474"/>
    </location>
</feature>